<proteinExistence type="predicted"/>
<feature type="transmembrane region" description="Helical" evidence="1">
    <location>
        <begin position="39"/>
        <end position="59"/>
    </location>
</feature>
<gene>
    <name evidence="2" type="ORF">C7M71_000730</name>
</gene>
<dbReference type="EMBL" id="CP031264">
    <property type="protein sequence ID" value="AXI76219.1"/>
    <property type="molecule type" value="Genomic_DNA"/>
</dbReference>
<dbReference type="Proteomes" id="UP000249340">
    <property type="component" value="Chromosome"/>
</dbReference>
<feature type="transmembrane region" description="Helical" evidence="1">
    <location>
        <begin position="165"/>
        <end position="182"/>
    </location>
</feature>
<dbReference type="AlphaFoldDB" id="A0A345SR64"/>
<reference evidence="3" key="1">
    <citation type="submission" date="2018-07" db="EMBL/GenBank/DDBJ databases">
        <title>Streptacidiphilus bronchialis DSM 106435 chromosome.</title>
        <authorList>
            <person name="Batra D."/>
            <person name="Gulvik C.A."/>
        </authorList>
    </citation>
    <scope>NUCLEOTIDE SEQUENCE [LARGE SCALE GENOMIC DNA]</scope>
    <source>
        <strain evidence="3">DSM 106435</strain>
    </source>
</reference>
<keyword evidence="1" id="KW-0812">Transmembrane</keyword>
<protein>
    <submittedName>
        <fullName evidence="2">Uncharacterized protein</fullName>
    </submittedName>
</protein>
<feature type="transmembrane region" description="Helical" evidence="1">
    <location>
        <begin position="188"/>
        <end position="208"/>
    </location>
</feature>
<keyword evidence="3" id="KW-1185">Reference proteome</keyword>
<dbReference type="KEGG" id="stri:C7M71_000730"/>
<keyword evidence="1" id="KW-1133">Transmembrane helix</keyword>
<accession>A0A345SR64</accession>
<evidence type="ECO:0000313" key="3">
    <source>
        <dbReference type="Proteomes" id="UP000249340"/>
    </source>
</evidence>
<name>A0A345SR64_9ACTN</name>
<keyword evidence="1" id="KW-0472">Membrane</keyword>
<evidence type="ECO:0000313" key="2">
    <source>
        <dbReference type="EMBL" id="AXI76219.1"/>
    </source>
</evidence>
<sequence length="251" mass="25072">MGGMATTWALPRAVRAVVFSVLCVALAAAAHVCMAPVTLPATVLATAFAATAGLTWLLVGSRWGPLASCGWMTGAQLGLHTLFEYAAPMGHHGATGTGCPSALGAGRAEHAMHAMHGMGAMQGMSPMAGMPGVPTGVMAGTAACPLGAGADGPVGHAATSGGMSGGMFVAHLVAALCCALLLHRGEAALTAVVGLLHALALAFVLLLLTPPPRPLARAVGGGRMPRTARRPQLLLLTHAVVRRGPPVVRTV</sequence>
<organism evidence="2 3">
    <name type="scientific">Peterkaempfera bronchialis</name>
    <dbReference type="NCBI Taxonomy" id="2126346"/>
    <lineage>
        <taxon>Bacteria</taxon>
        <taxon>Bacillati</taxon>
        <taxon>Actinomycetota</taxon>
        <taxon>Actinomycetes</taxon>
        <taxon>Kitasatosporales</taxon>
        <taxon>Streptomycetaceae</taxon>
        <taxon>Peterkaempfera</taxon>
    </lineage>
</organism>
<evidence type="ECO:0000256" key="1">
    <source>
        <dbReference type="SAM" id="Phobius"/>
    </source>
</evidence>